<organism evidence="1 2">
    <name type="scientific">Bacteroides reticulotermitis</name>
    <dbReference type="NCBI Taxonomy" id="1133319"/>
    <lineage>
        <taxon>Bacteria</taxon>
        <taxon>Pseudomonadati</taxon>
        <taxon>Bacteroidota</taxon>
        <taxon>Bacteroidia</taxon>
        <taxon>Bacteroidales</taxon>
        <taxon>Bacteroidaceae</taxon>
        <taxon>Bacteroides</taxon>
    </lineage>
</organism>
<keyword evidence="2" id="KW-1185">Reference proteome</keyword>
<evidence type="ECO:0000313" key="2">
    <source>
        <dbReference type="Proteomes" id="UP000560658"/>
    </source>
</evidence>
<protein>
    <submittedName>
        <fullName evidence="1">Uncharacterized protein</fullName>
    </submittedName>
</protein>
<dbReference type="AlphaFoldDB" id="A0A840CX53"/>
<evidence type="ECO:0000313" key="1">
    <source>
        <dbReference type="EMBL" id="MBB4044677.1"/>
    </source>
</evidence>
<comment type="caution">
    <text evidence="1">The sequence shown here is derived from an EMBL/GenBank/DDBJ whole genome shotgun (WGS) entry which is preliminary data.</text>
</comment>
<proteinExistence type="predicted"/>
<dbReference type="Proteomes" id="UP000560658">
    <property type="component" value="Unassembled WGS sequence"/>
</dbReference>
<gene>
    <name evidence="1" type="ORF">GGR06_002472</name>
</gene>
<sequence>MKSIGTALNEKHCLLPIYYSCSNQKPLHIQLIGYKGGIVLDKSCMGYGEMKS</sequence>
<dbReference type="EMBL" id="JACIER010000009">
    <property type="protein sequence ID" value="MBB4044677.1"/>
    <property type="molecule type" value="Genomic_DNA"/>
</dbReference>
<name>A0A840CX53_9BACE</name>
<reference evidence="1" key="1">
    <citation type="submission" date="2020-08" db="EMBL/GenBank/DDBJ databases">
        <title>Genomic Encyclopedia of Type Strains, Phase IV (KMG-IV): sequencing the most valuable type-strain genomes for metagenomic binning, comparative biology and taxonomic classification.</title>
        <authorList>
            <person name="Goeker M."/>
        </authorList>
    </citation>
    <scope>NUCLEOTIDE SEQUENCE [LARGE SCALE GENOMIC DNA]</scope>
    <source>
        <strain evidence="1">DSM 105720</strain>
    </source>
</reference>
<accession>A0A840CX53</accession>